<protein>
    <submittedName>
        <fullName evidence="1">Uncharacterized protein</fullName>
    </submittedName>
</protein>
<organism evidence="1 2">
    <name type="scientific">Paraburkholderia caffeinilytica</name>
    <dbReference type="NCBI Taxonomy" id="1761016"/>
    <lineage>
        <taxon>Bacteria</taxon>
        <taxon>Pseudomonadati</taxon>
        <taxon>Pseudomonadota</taxon>
        <taxon>Betaproteobacteria</taxon>
        <taxon>Burkholderiales</taxon>
        <taxon>Burkholderiaceae</taxon>
        <taxon>Paraburkholderia</taxon>
    </lineage>
</organism>
<proteinExistence type="predicted"/>
<dbReference type="EMBL" id="BMHL01000017">
    <property type="protein sequence ID" value="GGC67302.1"/>
    <property type="molecule type" value="Genomic_DNA"/>
</dbReference>
<comment type="caution">
    <text evidence="1">The sequence shown here is derived from an EMBL/GenBank/DDBJ whole genome shotgun (WGS) entry which is preliminary data.</text>
</comment>
<evidence type="ECO:0000313" key="2">
    <source>
        <dbReference type="Proteomes" id="UP000602004"/>
    </source>
</evidence>
<keyword evidence="2" id="KW-1185">Reference proteome</keyword>
<name>A0ABQ1NBC7_9BURK</name>
<accession>A0ABQ1NBC7</accession>
<sequence length="90" mass="10341">MDQTCTRCYYRGYVAHCVTILAESGGYQATVVIDRGDVRNPSRISYPLRHLLFSNGNDATCFALRWAERRIDSLSTRERQLLREPVTPCE</sequence>
<reference evidence="2" key="1">
    <citation type="journal article" date="2019" name="Int. J. Syst. Evol. Microbiol.">
        <title>The Global Catalogue of Microorganisms (GCM) 10K type strain sequencing project: providing services to taxonomists for standard genome sequencing and annotation.</title>
        <authorList>
            <consortium name="The Broad Institute Genomics Platform"/>
            <consortium name="The Broad Institute Genome Sequencing Center for Infectious Disease"/>
            <person name="Wu L."/>
            <person name="Ma J."/>
        </authorList>
    </citation>
    <scope>NUCLEOTIDE SEQUENCE [LARGE SCALE GENOMIC DNA]</scope>
    <source>
        <strain evidence="2">CGMCC 1.15103</strain>
    </source>
</reference>
<evidence type="ECO:0000313" key="1">
    <source>
        <dbReference type="EMBL" id="GGC67302.1"/>
    </source>
</evidence>
<dbReference type="Proteomes" id="UP000602004">
    <property type="component" value="Unassembled WGS sequence"/>
</dbReference>
<gene>
    <name evidence="1" type="ORF">GCM10011400_64030</name>
</gene>